<dbReference type="EMBL" id="JAGFNK010000356">
    <property type="protein sequence ID" value="KAI9451888.1"/>
    <property type="molecule type" value="Genomic_DNA"/>
</dbReference>
<gene>
    <name evidence="1" type="ORF">F5148DRAFT_1378754</name>
</gene>
<name>A0ACC0TWJ3_9AGAM</name>
<evidence type="ECO:0000313" key="1">
    <source>
        <dbReference type="EMBL" id="KAI9451888.1"/>
    </source>
</evidence>
<organism evidence="1 2">
    <name type="scientific">Russula earlei</name>
    <dbReference type="NCBI Taxonomy" id="71964"/>
    <lineage>
        <taxon>Eukaryota</taxon>
        <taxon>Fungi</taxon>
        <taxon>Dikarya</taxon>
        <taxon>Basidiomycota</taxon>
        <taxon>Agaricomycotina</taxon>
        <taxon>Agaricomycetes</taxon>
        <taxon>Russulales</taxon>
        <taxon>Russulaceae</taxon>
        <taxon>Russula</taxon>
    </lineage>
</organism>
<accession>A0ACC0TWJ3</accession>
<reference evidence="1" key="1">
    <citation type="submission" date="2021-03" db="EMBL/GenBank/DDBJ databases">
        <title>Evolutionary priming and transition to the ectomycorrhizal habit in an iconic lineage of mushroom-forming fungi: is preadaptation a requirement?</title>
        <authorList>
            <consortium name="DOE Joint Genome Institute"/>
            <person name="Looney B.P."/>
            <person name="Miyauchi S."/>
            <person name="Morin E."/>
            <person name="Drula E."/>
            <person name="Courty P.E."/>
            <person name="Chicoki N."/>
            <person name="Fauchery L."/>
            <person name="Kohler A."/>
            <person name="Kuo A."/>
            <person name="LaButti K."/>
            <person name="Pangilinan J."/>
            <person name="Lipzen A."/>
            <person name="Riley R."/>
            <person name="Andreopoulos W."/>
            <person name="He G."/>
            <person name="Johnson J."/>
            <person name="Barry K.W."/>
            <person name="Grigoriev I.V."/>
            <person name="Nagy L."/>
            <person name="Hibbett D."/>
            <person name="Henrissat B."/>
            <person name="Matheny P.B."/>
            <person name="Labbe J."/>
            <person name="Martin A.F."/>
        </authorList>
    </citation>
    <scope>NUCLEOTIDE SEQUENCE</scope>
    <source>
        <strain evidence="1">BPL698</strain>
    </source>
</reference>
<protein>
    <submittedName>
        <fullName evidence="1">Uncharacterized protein</fullName>
    </submittedName>
</protein>
<keyword evidence="2" id="KW-1185">Reference proteome</keyword>
<dbReference type="Proteomes" id="UP001207468">
    <property type="component" value="Unassembled WGS sequence"/>
</dbReference>
<evidence type="ECO:0000313" key="2">
    <source>
        <dbReference type="Proteomes" id="UP001207468"/>
    </source>
</evidence>
<comment type="caution">
    <text evidence="1">The sequence shown here is derived from an EMBL/GenBank/DDBJ whole genome shotgun (WGS) entry which is preliminary data.</text>
</comment>
<sequence length="1613" mass="180740">MALLETPSRIWRRIQADEQHDMPSLPEVPAFEDSNDLNATTTLEEGHRSDVHPTSPLQSTPAPPSNQNTIRLQSSTSSSARFAQSIASRASRSGSAFSSSTGSLSKRSRLSVSSQRSDISFDDISAIPSYPQSNVVATDGTGVGIGEDGVEDDMSLEEALRPPSAGGSPFPLEDMADNGHSKHSYSVSLRSEPKTSPFDRMRNVSFRKPITRMRTPSLTRTVSPSSSSSNSTPHTSESPGQAQMNDAPSLSVLSIPPPPEGSDEGEPMSLSDLPVPSDVSELQDLEEDLEQALDDEHHPTGDTGQVQSVAGSGEPQEELGPTFSPGEPTAQPCFPPSIVHVSSDRFESQSQMLSMAQSSPVPSVTFTPTPAFPPRPRPRFFPSGLPSTPAVATERSELDNNDLITPYARRRSFLIDVINSTARPRFALPTPLPPRVIQPAALDDEDDDSMLPDSSSRPSGMTSIVEEPDKSDTTVKPFNSAFSGFTPIPRQRTRTIGRLSHPLSRGWTASGSESEEAGGGASLASTPSSHDLTAYPRVNASFDHLNAYLHGLNRRLQEESESLSGQVGLLRKEKIALAEANAALQEETEHLRQHAFTTGAGSRRSSAGRRRLSDIVSTLGEMTVDESEGDAVTALEAERAERTRDKERWRERMGEVERGVEDIIHDLEARAEKAEAVARDAAEKANLLKELEKAAEARWRAKASLGGKLLEANGKLAESTAALHDLQSHTEQLEEEIAEADQRLRDEQLRYEKLQDDLDVKDARMRDLERKISGQEAELQERERELQDAKAYITELEADAGLAMDHIEALLQEAREKAIGDDSVILTIKRESAELVTQLEGALDAAEQKMRADGDVIADLRGRVATLERERDRMEKSRTDERNAELEEAEDQIEALERELDDAHREIGRLNSNLAQSPARKALDRARDAKIEILEKEKEDLQERLNNLKRDMAEWNTPGKFGNASGISPMHRQVLNMTLKTPKTPGAPLRDMSWLHASPSDPSVAPYIAEIQRLERELGRANESIDEKLDRLENAGFGNVELEMRLDDERAKTAALEEDVARLDRREERRLRRLGKAKCPRCRHHVDLRGLNRVADGDESTVDFSMLSYASESTPAKTSESLKDELQAVNRELASMKKKWKEERQQLLGDNAVLKDAAIRLNVQIQDVKERAEQKERRQEKASTGVLGELDEAKQTIADLEEDLKNERTRLRVLTVEQTRAEREKENVLLQLRRTESDMEDVKLQLQRIKRNNNELEGELRANATAEQKARLLEVKAEENAETIEHLRHERSLLAAEHKKLQQRFKKVSEQMDKLREEQRVSQKAHNGRRHALDMQKLEIEELKKALADHADALQATEAAQIRAAAAQAREREQDVVVATLEADLVRVRRSAESLGRDLRAERKRREEEIARRDAERKAEKSRTGQEVERTRRELEKVLREKKQAGAELRLLHERLGLLEGEKRTWERHSCASDSMQQLSALRNQHRLECKGLVVQIHYLKAKFTRENTLRMDLSYQKRYLLILLSRRERCEEHILAMIAKITSPIPGPSSHKPRRKTLRVVARGVVFIQRIKHASETWRAQCAPKPAIKAALEDVRRRRKQQTTLLHCHPSS</sequence>
<proteinExistence type="predicted"/>